<dbReference type="Proteomes" id="UP000266723">
    <property type="component" value="Unassembled WGS sequence"/>
</dbReference>
<evidence type="ECO:0000256" key="2">
    <source>
        <dbReference type="ARBA" id="ARBA00004436"/>
    </source>
</evidence>
<feature type="compositionally biased region" description="Polar residues" evidence="10">
    <location>
        <begin position="186"/>
        <end position="198"/>
    </location>
</feature>
<name>A0ABQ7BLF9_BRACR</name>
<feature type="domain" description="AAA+ ATPase" evidence="12">
    <location>
        <begin position="936"/>
        <end position="1069"/>
    </location>
</feature>
<evidence type="ECO:0000256" key="4">
    <source>
        <dbReference type="ARBA" id="ARBA00022679"/>
    </source>
</evidence>
<comment type="subcellular location">
    <subcellularLocation>
        <location evidence="1">Endomembrane system</location>
        <topology evidence="1">Multi-pass membrane protein</topology>
    </subcellularLocation>
    <subcellularLocation>
        <location evidence="2">Mitochondrion matrix</location>
        <location evidence="2">Mitochondrion nucleoid</location>
    </subcellularLocation>
</comment>
<dbReference type="InterPro" id="IPR003959">
    <property type="entry name" value="ATPase_AAA_core"/>
</dbReference>
<keyword evidence="7" id="KW-0175">Coiled coil</keyword>
<dbReference type="PANTHER" id="PTHR23075:SF0">
    <property type="entry name" value="ATPASE FAMILY AAA DOMAIN-CONTAINING PROTEIN 3"/>
    <property type="match status" value="1"/>
</dbReference>
<keyword evidence="8 11" id="KW-0472">Membrane</keyword>
<sequence length="1179" mass="131441">MASNNHFTNSRSNLSTNSDAAEAARNHQQPPGVTFARRTSSGRYVNYSRDDLDSELGSVDFTNYTVHIPPTPDNQPMDPSISQKVEEQYVSSSLFTGGFNSVTRAHLMDKVIDSETNHPQMAGAKGSSCAIPGCDVKVMSDERGQDLLPCECDFKICRDCFVDAVKTGGGICPGCKEPYRNTDLTDLAENNNKGQQQRPMLPPPSGGGGSKMERRLSLMKSTKSGLMRSQTGDFDHNRWLFETSGTYGYGNAFWTKDGNLGSEKDGHGMGPQDLMSRPWRPLTRKLQIPAAVISPYRLLIFIRIVVLALFLMWRIKHQNQDAIWLWGMSVVCELWFAFSWLLDQLPKLCPINRATDLNVLKEKFETPTPSNPTGKSDLPGLDMFVSTADPEKEPPLVTSNTILSILAADYPVEKLACYVSDDGGALLTFEAMAEAASFANIWVPFCRKHNIEPRNPDSYFSLKRDPYKNKVKADFVKDRRRVKREYDEFKVRINGLPDSIRRRSDAYHAREEIKAMKEQRQNREDEIVEPVKIPKATWMADGTHWPGTWINSAPDHSRSDHAGIIQVMLKPPSDEPLQGVSEGFLDLTDVDIRLPLLVYVSREKRPGYDHNKKAGAMNALVRASAIMSNGPFILNLDCDHYIYNSQALREGMCFMMDRGGDRLCYVQFPQRFEGIDPSDRYANHNTVFFDVNMRALDGLMGPVYVGTGCLFRRIALYGFDPPRSKEHSPGFCSCCFRRKKKKSRVAEENRSLRMSGGGGDSDDDEEMSLSLVPKKFGNSTFLIDSIPARLAEDVNRRMLVDRANAEREKWVAAINTTFDHIGGGLRAILTDQNKLIVAVGGATALAAGIYTTREGAKVIWSYVDRILGQPSLIRESSRGKYPWSGSVSRVMSTLRGKGSATNNGKGFGDVILHPSLQKRIEHLANATANTKSHQAPFRNMLFYGPPGTGKTMAARELARKSGLDYALMTGGDVAPLGSQAVTKIHQLFDWGKKSKRGLLLFIDEADAFLCERNKTYMSEAQRSALNALLFRTGDQSKDIVLALATNRPGDLDSAVADRVDEVLEFPLPGEEERFKLLSLYLEKYIAQAGPRKPGLFDRLFKKEQQKIEIKGVTEELLKEAAAKTEGFSGREIAKLMASVQAAVYGSEDCVLDSALFREVVDYKVAEHEQRRKLAGTDSK</sequence>
<feature type="transmembrane region" description="Helical" evidence="11">
    <location>
        <begin position="296"/>
        <end position="315"/>
    </location>
</feature>
<keyword evidence="9" id="KW-0496">Mitochondrion</keyword>
<keyword evidence="5 11" id="KW-0812">Transmembrane</keyword>
<feature type="compositionally biased region" description="Polar residues" evidence="10">
    <location>
        <begin position="26"/>
        <end position="39"/>
    </location>
</feature>
<feature type="compositionally biased region" description="Polar residues" evidence="10">
    <location>
        <begin position="1"/>
        <end position="19"/>
    </location>
</feature>
<dbReference type="Pfam" id="PF03552">
    <property type="entry name" value="Cellulose_synt"/>
    <property type="match status" value="1"/>
</dbReference>
<keyword evidence="14" id="KW-1185">Reference proteome</keyword>
<evidence type="ECO:0000256" key="8">
    <source>
        <dbReference type="ARBA" id="ARBA00023136"/>
    </source>
</evidence>
<evidence type="ECO:0000256" key="9">
    <source>
        <dbReference type="ARBA" id="ARBA00023271"/>
    </source>
</evidence>
<evidence type="ECO:0000256" key="5">
    <source>
        <dbReference type="ARBA" id="ARBA00022692"/>
    </source>
</evidence>
<comment type="caution">
    <text evidence="13">The sequence shown here is derived from an EMBL/GenBank/DDBJ whole genome shotgun (WGS) entry which is preliminary data.</text>
</comment>
<dbReference type="Pfam" id="PF14570">
    <property type="entry name" value="zf-RING_4"/>
    <property type="match status" value="1"/>
</dbReference>
<keyword evidence="6 11" id="KW-1133">Transmembrane helix</keyword>
<dbReference type="PANTHER" id="PTHR23075">
    <property type="entry name" value="PUTATIVE ATP-ASE"/>
    <property type="match status" value="1"/>
</dbReference>
<feature type="region of interest" description="Disordered" evidence="10">
    <location>
        <begin position="186"/>
        <end position="212"/>
    </location>
</feature>
<dbReference type="InterPro" id="IPR005150">
    <property type="entry name" value="Cellulose_synth"/>
</dbReference>
<dbReference type="EMBL" id="QGKV02001507">
    <property type="protein sequence ID" value="KAF3533368.1"/>
    <property type="molecule type" value="Genomic_DNA"/>
</dbReference>
<organism evidence="13 14">
    <name type="scientific">Brassica cretica</name>
    <name type="common">Mustard</name>
    <dbReference type="NCBI Taxonomy" id="69181"/>
    <lineage>
        <taxon>Eukaryota</taxon>
        <taxon>Viridiplantae</taxon>
        <taxon>Streptophyta</taxon>
        <taxon>Embryophyta</taxon>
        <taxon>Tracheophyta</taxon>
        <taxon>Spermatophyta</taxon>
        <taxon>Magnoliopsida</taxon>
        <taxon>eudicotyledons</taxon>
        <taxon>Gunneridae</taxon>
        <taxon>Pentapetalae</taxon>
        <taxon>rosids</taxon>
        <taxon>malvids</taxon>
        <taxon>Brassicales</taxon>
        <taxon>Brassicaceae</taxon>
        <taxon>Brassiceae</taxon>
        <taxon>Brassica</taxon>
    </lineage>
</organism>
<keyword evidence="4" id="KW-0808">Transferase</keyword>
<keyword evidence="9" id="KW-1135">Mitochondrion nucleoid</keyword>
<dbReference type="Gene3D" id="3.90.550.10">
    <property type="entry name" value="Spore Coat Polysaccharide Biosynthesis Protein SpsA, Chain A"/>
    <property type="match status" value="1"/>
</dbReference>
<dbReference type="InterPro" id="IPR027417">
    <property type="entry name" value="P-loop_NTPase"/>
</dbReference>
<evidence type="ECO:0000256" key="10">
    <source>
        <dbReference type="SAM" id="MobiDB-lite"/>
    </source>
</evidence>
<dbReference type="SUPFAM" id="SSF52540">
    <property type="entry name" value="P-loop containing nucleoside triphosphate hydrolases"/>
    <property type="match status" value="1"/>
</dbReference>
<dbReference type="SUPFAM" id="SSF57850">
    <property type="entry name" value="RING/U-box"/>
    <property type="match status" value="1"/>
</dbReference>
<evidence type="ECO:0000256" key="11">
    <source>
        <dbReference type="SAM" id="Phobius"/>
    </source>
</evidence>
<dbReference type="Gene3D" id="3.40.50.300">
    <property type="entry name" value="P-loop containing nucleotide triphosphate hydrolases"/>
    <property type="match status" value="1"/>
</dbReference>
<feature type="region of interest" description="Disordered" evidence="10">
    <location>
        <begin position="746"/>
        <end position="766"/>
    </location>
</feature>
<evidence type="ECO:0000313" key="13">
    <source>
        <dbReference type="EMBL" id="KAF3533368.1"/>
    </source>
</evidence>
<proteinExistence type="predicted"/>
<protein>
    <recommendedName>
        <fullName evidence="12">AAA+ ATPase domain-containing protein</fullName>
    </recommendedName>
</protein>
<evidence type="ECO:0000313" key="14">
    <source>
        <dbReference type="Proteomes" id="UP000266723"/>
    </source>
</evidence>
<dbReference type="Gene3D" id="3.30.40.10">
    <property type="entry name" value="Zinc/RING finger domain, C3HC4 (zinc finger)"/>
    <property type="match status" value="1"/>
</dbReference>
<feature type="region of interest" description="Disordered" evidence="10">
    <location>
        <begin position="1"/>
        <end position="39"/>
    </location>
</feature>
<dbReference type="SMART" id="SM00382">
    <property type="entry name" value="AAA"/>
    <property type="match status" value="1"/>
</dbReference>
<accession>A0ABQ7BLF9</accession>
<evidence type="ECO:0000259" key="12">
    <source>
        <dbReference type="SMART" id="SM00382"/>
    </source>
</evidence>
<dbReference type="Pfam" id="PF00004">
    <property type="entry name" value="AAA"/>
    <property type="match status" value="1"/>
</dbReference>
<gene>
    <name evidence="13" type="ORF">DY000_02043998</name>
</gene>
<evidence type="ECO:0000256" key="3">
    <source>
        <dbReference type="ARBA" id="ARBA00022676"/>
    </source>
</evidence>
<feature type="transmembrane region" description="Helical" evidence="11">
    <location>
        <begin position="322"/>
        <end position="342"/>
    </location>
</feature>
<keyword evidence="3" id="KW-0328">Glycosyltransferase</keyword>
<reference evidence="13 14" key="1">
    <citation type="journal article" date="2020" name="BMC Genomics">
        <title>Intraspecific diversification of the crop wild relative Brassica cretica Lam. using demographic model selection.</title>
        <authorList>
            <person name="Kioukis A."/>
            <person name="Michalopoulou V.A."/>
            <person name="Briers L."/>
            <person name="Pirintsos S."/>
            <person name="Studholme D.J."/>
            <person name="Pavlidis P."/>
            <person name="Sarris P.F."/>
        </authorList>
    </citation>
    <scope>NUCLEOTIDE SEQUENCE [LARGE SCALE GENOMIC DNA]</scope>
    <source>
        <strain evidence="14">cv. PFS-1207/04</strain>
    </source>
</reference>
<dbReference type="InterPro" id="IPR013083">
    <property type="entry name" value="Znf_RING/FYVE/PHD"/>
</dbReference>
<dbReference type="InterPro" id="IPR029044">
    <property type="entry name" value="Nucleotide-diphossugar_trans"/>
</dbReference>
<evidence type="ECO:0000256" key="6">
    <source>
        <dbReference type="ARBA" id="ARBA00022989"/>
    </source>
</evidence>
<evidence type="ECO:0000256" key="1">
    <source>
        <dbReference type="ARBA" id="ARBA00004127"/>
    </source>
</evidence>
<dbReference type="InterPro" id="IPR003593">
    <property type="entry name" value="AAA+_ATPase"/>
</dbReference>
<evidence type="ECO:0000256" key="7">
    <source>
        <dbReference type="ARBA" id="ARBA00023054"/>
    </source>
</evidence>